<organism evidence="2 3">
    <name type="scientific">Kolteria novifilia</name>
    <dbReference type="NCBI Taxonomy" id="2527975"/>
    <lineage>
        <taxon>Bacteria</taxon>
        <taxon>Pseudomonadati</taxon>
        <taxon>Planctomycetota</taxon>
        <taxon>Planctomycetia</taxon>
        <taxon>Kolteriales</taxon>
        <taxon>Kolteriaceae</taxon>
        <taxon>Kolteria</taxon>
    </lineage>
</organism>
<dbReference type="AlphaFoldDB" id="A0A518BAQ2"/>
<gene>
    <name evidence="2" type="ORF">Pan216_49490</name>
</gene>
<name>A0A518BAQ2_9BACT</name>
<feature type="transmembrane region" description="Helical" evidence="1">
    <location>
        <begin position="6"/>
        <end position="26"/>
    </location>
</feature>
<proteinExistence type="predicted"/>
<reference evidence="2 3" key="1">
    <citation type="submission" date="2019-02" db="EMBL/GenBank/DDBJ databases">
        <title>Deep-cultivation of Planctomycetes and their phenomic and genomic characterization uncovers novel biology.</title>
        <authorList>
            <person name="Wiegand S."/>
            <person name="Jogler M."/>
            <person name="Boedeker C."/>
            <person name="Pinto D."/>
            <person name="Vollmers J."/>
            <person name="Rivas-Marin E."/>
            <person name="Kohn T."/>
            <person name="Peeters S.H."/>
            <person name="Heuer A."/>
            <person name="Rast P."/>
            <person name="Oberbeckmann S."/>
            <person name="Bunk B."/>
            <person name="Jeske O."/>
            <person name="Meyerdierks A."/>
            <person name="Storesund J.E."/>
            <person name="Kallscheuer N."/>
            <person name="Luecker S."/>
            <person name="Lage O.M."/>
            <person name="Pohl T."/>
            <person name="Merkel B.J."/>
            <person name="Hornburger P."/>
            <person name="Mueller R.-W."/>
            <person name="Bruemmer F."/>
            <person name="Labrenz M."/>
            <person name="Spormann A.M."/>
            <person name="Op den Camp H."/>
            <person name="Overmann J."/>
            <person name="Amann R."/>
            <person name="Jetten M.S.M."/>
            <person name="Mascher T."/>
            <person name="Medema M.H."/>
            <person name="Devos D.P."/>
            <person name="Kaster A.-K."/>
            <person name="Ovreas L."/>
            <person name="Rohde M."/>
            <person name="Galperin M.Y."/>
            <person name="Jogler C."/>
        </authorList>
    </citation>
    <scope>NUCLEOTIDE SEQUENCE [LARGE SCALE GENOMIC DNA]</scope>
    <source>
        <strain evidence="2 3">Pan216</strain>
    </source>
</reference>
<dbReference type="Proteomes" id="UP000317093">
    <property type="component" value="Chromosome"/>
</dbReference>
<dbReference type="KEGG" id="knv:Pan216_49490"/>
<dbReference type="RefSeq" id="WP_145261991.1">
    <property type="nucleotide sequence ID" value="NZ_CP036279.1"/>
</dbReference>
<keyword evidence="1" id="KW-0812">Transmembrane</keyword>
<protein>
    <submittedName>
        <fullName evidence="2">Uncharacterized protein</fullName>
    </submittedName>
</protein>
<keyword evidence="3" id="KW-1185">Reference proteome</keyword>
<evidence type="ECO:0000256" key="1">
    <source>
        <dbReference type="SAM" id="Phobius"/>
    </source>
</evidence>
<keyword evidence="1" id="KW-0472">Membrane</keyword>
<dbReference type="EMBL" id="CP036279">
    <property type="protein sequence ID" value="QDU64061.1"/>
    <property type="molecule type" value="Genomic_DNA"/>
</dbReference>
<feature type="transmembrane region" description="Helical" evidence="1">
    <location>
        <begin position="164"/>
        <end position="186"/>
    </location>
</feature>
<feature type="transmembrane region" description="Helical" evidence="1">
    <location>
        <begin position="137"/>
        <end position="157"/>
    </location>
</feature>
<evidence type="ECO:0000313" key="2">
    <source>
        <dbReference type="EMBL" id="QDU64061.1"/>
    </source>
</evidence>
<sequence>MLRVILAAVIGGLIVFVWNFVSWMVLPFHGQTLDRIPGEPAQVEEFLGTFPESGVYHYPGMPPSSNPSEQEMADWTEAYKSGPRVKMMIVEHGDADAAMGKETLTALLLDIGGAFMVAQLLALVGPAVVFYWQRVGFVVMLVCFALVVGYLPDWIWWGHPVDFALLKVADILLAWFLAGLVIAAIVDPGRPQEVASGN</sequence>
<accession>A0A518BAQ2</accession>
<feature type="transmembrane region" description="Helical" evidence="1">
    <location>
        <begin position="107"/>
        <end position="131"/>
    </location>
</feature>
<dbReference type="OrthoDB" id="291146at2"/>
<evidence type="ECO:0000313" key="3">
    <source>
        <dbReference type="Proteomes" id="UP000317093"/>
    </source>
</evidence>
<keyword evidence="1" id="KW-1133">Transmembrane helix</keyword>